<keyword evidence="16" id="KW-0479">Metal-binding</keyword>
<dbReference type="SUPFAM" id="SSF53067">
    <property type="entry name" value="Actin-like ATPase domain"/>
    <property type="match status" value="2"/>
</dbReference>
<keyword evidence="12 16" id="KW-0630">Potassium</keyword>
<dbReference type="NCBIfam" id="NF009853">
    <property type="entry name" value="PRK13320.1-5"/>
    <property type="match status" value="1"/>
</dbReference>
<evidence type="ECO:0000256" key="10">
    <source>
        <dbReference type="ARBA" id="ARBA00022777"/>
    </source>
</evidence>
<evidence type="ECO:0000256" key="9">
    <source>
        <dbReference type="ARBA" id="ARBA00022741"/>
    </source>
</evidence>
<evidence type="ECO:0000256" key="15">
    <source>
        <dbReference type="ARBA" id="ARBA00040883"/>
    </source>
</evidence>
<reference evidence="17 18" key="1">
    <citation type="submission" date="2019-11" db="EMBL/GenBank/DDBJ databases">
        <title>Genome of Strain BIT-d1.</title>
        <authorList>
            <person name="Yang Y."/>
        </authorList>
    </citation>
    <scope>NUCLEOTIDE SEQUENCE [LARGE SCALE GENOMIC DNA]</scope>
    <source>
        <strain evidence="17 18">BIT-d1</strain>
    </source>
</reference>
<evidence type="ECO:0000256" key="12">
    <source>
        <dbReference type="ARBA" id="ARBA00022958"/>
    </source>
</evidence>
<comment type="similarity">
    <text evidence="14 16">Belongs to the type III pantothenate kinase family.</text>
</comment>
<accession>A0A6I3LGY5</accession>
<dbReference type="InterPro" id="IPR043129">
    <property type="entry name" value="ATPase_NBD"/>
</dbReference>
<evidence type="ECO:0000256" key="11">
    <source>
        <dbReference type="ARBA" id="ARBA00022840"/>
    </source>
</evidence>
<dbReference type="GO" id="GO:0005524">
    <property type="term" value="F:ATP binding"/>
    <property type="evidence" value="ECO:0007669"/>
    <property type="project" value="UniProtKB-UniRule"/>
</dbReference>
<comment type="function">
    <text evidence="16">Catalyzes the phosphorylation of pantothenate (Pan), the first step in CoA biosynthesis.</text>
</comment>
<comment type="pathway">
    <text evidence="4 16">Cofactor biosynthesis; coenzyme A biosynthesis; CoA from (R)-pantothenate: step 1/5.</text>
</comment>
<dbReference type="AlphaFoldDB" id="A0A6I3LGY5"/>
<feature type="binding site" evidence="16">
    <location>
        <position position="117"/>
    </location>
    <ligand>
        <name>K(+)</name>
        <dbReference type="ChEBI" id="CHEBI:29103"/>
    </ligand>
</feature>
<keyword evidence="10 16" id="KW-0418">Kinase</keyword>
<sequence length="251" mass="28295">MILTIDIGNTRTKIAHFENNRLENLFTFEGENFLVFFQKKFTHLPKNTPTILSSVGKLATGELDWLRQNTNLMVINHQSPLPFINNYTTPNTLGIDRIVLSAGASLLYPNQDKLVIDIGTCITYDFINHKNEYTGGAISPGFSLRYKSLNDYTAKLPLLKLEDIDYLIGDSTNKAIHSGVINGIVSEIDGIINQYKELYPSLTIILTGGDTLFLAKRLKNIIFANSNFLLESLNALYQYIIENDKKNSIRL</sequence>
<name>A0A6I3LGY5_9FLAO</name>
<keyword evidence="9 16" id="KW-0547">Nucleotide-binding</keyword>
<feature type="binding site" evidence="16">
    <location>
        <position position="120"/>
    </location>
    <ligand>
        <name>ATP</name>
        <dbReference type="ChEBI" id="CHEBI:30616"/>
    </ligand>
</feature>
<feature type="binding site" evidence="16">
    <location>
        <begin position="6"/>
        <end position="13"/>
    </location>
    <ligand>
        <name>ATP</name>
        <dbReference type="ChEBI" id="CHEBI:30616"/>
    </ligand>
</feature>
<evidence type="ECO:0000256" key="13">
    <source>
        <dbReference type="ARBA" id="ARBA00022993"/>
    </source>
</evidence>
<feature type="binding site" evidence="16">
    <location>
        <position position="87"/>
    </location>
    <ligand>
        <name>substrate</name>
    </ligand>
</feature>
<dbReference type="Pfam" id="PF03309">
    <property type="entry name" value="Pan_kinase"/>
    <property type="match status" value="1"/>
</dbReference>
<dbReference type="Proteomes" id="UP000438760">
    <property type="component" value="Unassembled WGS sequence"/>
</dbReference>
<dbReference type="RefSeq" id="WP_155091149.1">
    <property type="nucleotide sequence ID" value="NZ_CP102754.1"/>
</dbReference>
<keyword evidence="11 16" id="KW-0067">ATP-binding</keyword>
<evidence type="ECO:0000256" key="6">
    <source>
        <dbReference type="ARBA" id="ARBA00012102"/>
    </source>
</evidence>
<comment type="catalytic activity">
    <reaction evidence="1 16">
        <text>(R)-pantothenate + ATP = (R)-4'-phosphopantothenate + ADP + H(+)</text>
        <dbReference type="Rhea" id="RHEA:16373"/>
        <dbReference type="ChEBI" id="CHEBI:10986"/>
        <dbReference type="ChEBI" id="CHEBI:15378"/>
        <dbReference type="ChEBI" id="CHEBI:29032"/>
        <dbReference type="ChEBI" id="CHEBI:30616"/>
        <dbReference type="ChEBI" id="CHEBI:456216"/>
        <dbReference type="EC" id="2.7.1.33"/>
    </reaction>
</comment>
<comment type="subunit">
    <text evidence="5 16">Homodimer.</text>
</comment>
<dbReference type="HAMAP" id="MF_01274">
    <property type="entry name" value="Pantothen_kinase_3"/>
    <property type="match status" value="1"/>
</dbReference>
<dbReference type="OrthoDB" id="9804707at2"/>
<keyword evidence="8 16" id="KW-0808">Transferase</keyword>
<evidence type="ECO:0000256" key="8">
    <source>
        <dbReference type="ARBA" id="ARBA00022679"/>
    </source>
</evidence>
<evidence type="ECO:0000256" key="16">
    <source>
        <dbReference type="HAMAP-Rule" id="MF_01274"/>
    </source>
</evidence>
<dbReference type="GO" id="GO:0004594">
    <property type="term" value="F:pantothenate kinase activity"/>
    <property type="evidence" value="ECO:0007669"/>
    <property type="project" value="UniProtKB-UniRule"/>
</dbReference>
<evidence type="ECO:0000313" key="17">
    <source>
        <dbReference type="EMBL" id="MTG97097.1"/>
    </source>
</evidence>
<comment type="cofactor">
    <cofactor evidence="16">
        <name>NH4(+)</name>
        <dbReference type="ChEBI" id="CHEBI:28938"/>
    </cofactor>
    <cofactor evidence="16">
        <name>K(+)</name>
        <dbReference type="ChEBI" id="CHEBI:29103"/>
    </cofactor>
    <text evidence="16">A monovalent cation. Ammonium or potassium.</text>
</comment>
<keyword evidence="13 16" id="KW-0173">Coenzyme A biosynthesis</keyword>
<dbReference type="PANTHER" id="PTHR34265">
    <property type="entry name" value="TYPE III PANTOTHENATE KINASE"/>
    <property type="match status" value="1"/>
</dbReference>
<organism evidence="17 18">
    <name type="scientific">Myroides albus</name>
    <dbReference type="NCBI Taxonomy" id="2562892"/>
    <lineage>
        <taxon>Bacteria</taxon>
        <taxon>Pseudomonadati</taxon>
        <taxon>Bacteroidota</taxon>
        <taxon>Flavobacteriia</taxon>
        <taxon>Flavobacteriales</taxon>
        <taxon>Flavobacteriaceae</taxon>
        <taxon>Myroides</taxon>
    </lineage>
</organism>
<gene>
    <name evidence="16" type="primary">coaX</name>
    <name evidence="17" type="ORF">GJV76_02940</name>
</gene>
<comment type="caution">
    <text evidence="17">The sequence shown here is derived from an EMBL/GenBank/DDBJ whole genome shotgun (WGS) entry which is preliminary data.</text>
</comment>
<feature type="binding site" evidence="16">
    <location>
        <begin position="94"/>
        <end position="97"/>
    </location>
    <ligand>
        <name>substrate</name>
    </ligand>
</feature>
<dbReference type="PANTHER" id="PTHR34265:SF1">
    <property type="entry name" value="TYPE III PANTOTHENATE KINASE"/>
    <property type="match status" value="1"/>
</dbReference>
<dbReference type="EC" id="2.7.1.33" evidence="6 16"/>
<dbReference type="CDD" id="cd24015">
    <property type="entry name" value="ASKHA_NBD_PanK-III"/>
    <property type="match status" value="1"/>
</dbReference>
<dbReference type="GO" id="GO:0046872">
    <property type="term" value="F:metal ion binding"/>
    <property type="evidence" value="ECO:0007669"/>
    <property type="project" value="UniProtKB-KW"/>
</dbReference>
<feature type="binding site" evidence="16">
    <location>
        <position position="172"/>
    </location>
    <ligand>
        <name>substrate</name>
    </ligand>
</feature>
<dbReference type="InterPro" id="IPR004619">
    <property type="entry name" value="Type_III_PanK"/>
</dbReference>
<dbReference type="UniPathway" id="UPA00241">
    <property type="reaction ID" value="UER00352"/>
</dbReference>
<dbReference type="GO" id="GO:0005737">
    <property type="term" value="C:cytoplasm"/>
    <property type="evidence" value="ECO:0007669"/>
    <property type="project" value="UniProtKB-SubCell"/>
</dbReference>
<evidence type="ECO:0000256" key="3">
    <source>
        <dbReference type="ARBA" id="ARBA00004496"/>
    </source>
</evidence>
<evidence type="ECO:0000256" key="1">
    <source>
        <dbReference type="ARBA" id="ARBA00001206"/>
    </source>
</evidence>
<evidence type="ECO:0000256" key="2">
    <source>
        <dbReference type="ARBA" id="ARBA00001958"/>
    </source>
</evidence>
<dbReference type="Gene3D" id="3.30.420.40">
    <property type="match status" value="2"/>
</dbReference>
<evidence type="ECO:0000313" key="18">
    <source>
        <dbReference type="Proteomes" id="UP000438760"/>
    </source>
</evidence>
<proteinExistence type="inferred from homology"/>
<dbReference type="GO" id="GO:0015937">
    <property type="term" value="P:coenzyme A biosynthetic process"/>
    <property type="evidence" value="ECO:0007669"/>
    <property type="project" value="UniProtKB-UniRule"/>
</dbReference>
<evidence type="ECO:0000256" key="14">
    <source>
        <dbReference type="ARBA" id="ARBA00038036"/>
    </source>
</evidence>
<evidence type="ECO:0000256" key="7">
    <source>
        <dbReference type="ARBA" id="ARBA00022490"/>
    </source>
</evidence>
<dbReference type="NCBIfam" id="TIGR00671">
    <property type="entry name" value="baf"/>
    <property type="match status" value="1"/>
</dbReference>
<protein>
    <recommendedName>
        <fullName evidence="15 16">Type III pantothenate kinase</fullName>
        <ecNumber evidence="6 16">2.7.1.33</ecNumber>
    </recommendedName>
    <alternativeName>
        <fullName evidence="16">PanK-III</fullName>
    </alternativeName>
    <alternativeName>
        <fullName evidence="16">Pantothenic acid kinase</fullName>
    </alternativeName>
</protein>
<evidence type="ECO:0000256" key="5">
    <source>
        <dbReference type="ARBA" id="ARBA00011738"/>
    </source>
</evidence>
<comment type="subcellular location">
    <subcellularLocation>
        <location evidence="3 16">Cytoplasm</location>
    </subcellularLocation>
</comment>
<feature type="active site" description="Proton acceptor" evidence="16">
    <location>
        <position position="96"/>
    </location>
</feature>
<keyword evidence="18" id="KW-1185">Reference proteome</keyword>
<keyword evidence="7 16" id="KW-0963">Cytoplasm</keyword>
<comment type="cofactor">
    <cofactor evidence="2">
        <name>K(+)</name>
        <dbReference type="ChEBI" id="CHEBI:29103"/>
    </cofactor>
</comment>
<evidence type="ECO:0000256" key="4">
    <source>
        <dbReference type="ARBA" id="ARBA00005225"/>
    </source>
</evidence>
<dbReference type="EMBL" id="WMJX01000003">
    <property type="protein sequence ID" value="MTG97097.1"/>
    <property type="molecule type" value="Genomic_DNA"/>
</dbReference>